<name>A0A068YE96_ECHMU</name>
<accession>A0A068YE96</accession>
<gene>
    <name evidence="1" type="ORF">EmuJ_000811600</name>
</gene>
<reference evidence="1" key="2">
    <citation type="submission" date="2015-11" db="EMBL/GenBank/DDBJ databases">
        <authorList>
            <person name="Zhang Y."/>
            <person name="Guo Z."/>
        </authorList>
    </citation>
    <scope>NUCLEOTIDE SEQUENCE</scope>
</reference>
<organism evidence="1 2">
    <name type="scientific">Echinococcus multilocularis</name>
    <name type="common">Fox tapeworm</name>
    <dbReference type="NCBI Taxonomy" id="6211"/>
    <lineage>
        <taxon>Eukaryota</taxon>
        <taxon>Metazoa</taxon>
        <taxon>Spiralia</taxon>
        <taxon>Lophotrochozoa</taxon>
        <taxon>Platyhelminthes</taxon>
        <taxon>Cestoda</taxon>
        <taxon>Eucestoda</taxon>
        <taxon>Cyclophyllidea</taxon>
        <taxon>Taeniidae</taxon>
        <taxon>Echinococcus</taxon>
    </lineage>
</organism>
<evidence type="ECO:0000313" key="2">
    <source>
        <dbReference type="Proteomes" id="UP000017246"/>
    </source>
</evidence>
<reference evidence="1" key="1">
    <citation type="journal article" date="2013" name="Nature">
        <title>The genomes of four tapeworm species reveal adaptations to parasitism.</title>
        <authorList>
            <person name="Tsai I.J."/>
            <person name="Zarowiecki M."/>
            <person name="Holroyd N."/>
            <person name="Garciarrubio A."/>
            <person name="Sanchez-Flores A."/>
            <person name="Brooks K.L."/>
            <person name="Tracey A."/>
            <person name="Bobes R.J."/>
            <person name="Fragoso G."/>
            <person name="Sciutto E."/>
            <person name="Aslett M."/>
            <person name="Beasley H."/>
            <person name="Bennett H.M."/>
            <person name="Cai J."/>
            <person name="Camicia F."/>
            <person name="Clark R."/>
            <person name="Cucher M."/>
            <person name="De Silva N."/>
            <person name="Day T.A."/>
            <person name="Deplazes P."/>
            <person name="Estrada K."/>
            <person name="Fernandez C."/>
            <person name="Holland P.W."/>
            <person name="Hou J."/>
            <person name="Hu S."/>
            <person name="Huckvale T."/>
            <person name="Hung S.S."/>
            <person name="Kamenetzky L."/>
            <person name="Keane J.A."/>
            <person name="Kiss F."/>
            <person name="Koziol U."/>
            <person name="Lambert O."/>
            <person name="Liu K."/>
            <person name="Luo X."/>
            <person name="Luo Y."/>
            <person name="Macchiaroli N."/>
            <person name="Nichol S."/>
            <person name="Paps J."/>
            <person name="Parkinson J."/>
            <person name="Pouchkina-Stantcheva N."/>
            <person name="Riddiford N."/>
            <person name="Rosenzvit M."/>
            <person name="Salinas G."/>
            <person name="Wasmuth J.D."/>
            <person name="Zamanian M."/>
            <person name="Zheng Y."/>
            <person name="Cai X."/>
            <person name="Soberon X."/>
            <person name="Olson P.D."/>
            <person name="Laclette J.P."/>
            <person name="Brehm K."/>
            <person name="Berriman M."/>
            <person name="Garciarrubio A."/>
            <person name="Bobes R.J."/>
            <person name="Fragoso G."/>
            <person name="Sanchez-Flores A."/>
            <person name="Estrada K."/>
            <person name="Cevallos M.A."/>
            <person name="Morett E."/>
            <person name="Gonzalez V."/>
            <person name="Portillo T."/>
            <person name="Ochoa-Leyva A."/>
            <person name="Jose M.V."/>
            <person name="Sciutto E."/>
            <person name="Landa A."/>
            <person name="Jimenez L."/>
            <person name="Valdes V."/>
            <person name="Carrero J.C."/>
            <person name="Larralde C."/>
            <person name="Morales-Montor J."/>
            <person name="Limon-Lason J."/>
            <person name="Soberon X."/>
            <person name="Laclette J.P."/>
        </authorList>
    </citation>
    <scope>NUCLEOTIDE SEQUENCE [LARGE SCALE GENOMIC DNA]</scope>
</reference>
<sequence>MKSLYQQLVRLISLSGNYIRRFPEQSTLFLRSDGMRK</sequence>
<evidence type="ECO:0000313" key="1">
    <source>
        <dbReference type="EMBL" id="CDS40523.1"/>
    </source>
</evidence>
<dbReference type="EMBL" id="LN902841">
    <property type="protein sequence ID" value="CDS40523.1"/>
    <property type="molecule type" value="Genomic_DNA"/>
</dbReference>
<dbReference type="AlphaFoldDB" id="A0A068YE96"/>
<protein>
    <submittedName>
        <fullName evidence="1">Expressed protein</fullName>
    </submittedName>
</protein>
<dbReference type="Proteomes" id="UP000017246">
    <property type="component" value="Unassembled WGS sequence"/>
</dbReference>
<proteinExistence type="predicted"/>
<keyword evidence="2" id="KW-1185">Reference proteome</keyword>